<evidence type="ECO:0008006" key="4">
    <source>
        <dbReference type="Google" id="ProtNLM"/>
    </source>
</evidence>
<reference evidence="2 3" key="1">
    <citation type="submission" date="2016-08" db="EMBL/GenBank/DDBJ databases">
        <title>A Parts List for Fungal Cellulosomes Revealed by Comparative Genomics.</title>
        <authorList>
            <consortium name="DOE Joint Genome Institute"/>
            <person name="Haitjema C.H."/>
            <person name="Gilmore S.P."/>
            <person name="Henske J.K."/>
            <person name="Solomon K.V."/>
            <person name="De Groot R."/>
            <person name="Kuo A."/>
            <person name="Mondo S.J."/>
            <person name="Salamov A.A."/>
            <person name="Labutti K."/>
            <person name="Zhao Z."/>
            <person name="Chiniquy J."/>
            <person name="Barry K."/>
            <person name="Brewer H.M."/>
            <person name="Purvine S.O."/>
            <person name="Wright A.T."/>
            <person name="Boxma B."/>
            <person name="Van Alen T."/>
            <person name="Hackstein J.H."/>
            <person name="Baker S.E."/>
            <person name="Grigoriev I.V."/>
            <person name="O'Malley M.A."/>
        </authorList>
    </citation>
    <scope>NUCLEOTIDE SEQUENCE [LARGE SCALE GENOMIC DNA]</scope>
    <source>
        <strain evidence="2 3">G1</strain>
    </source>
</reference>
<evidence type="ECO:0000256" key="1">
    <source>
        <dbReference type="SAM" id="SignalP"/>
    </source>
</evidence>
<protein>
    <recommendedName>
        <fullName evidence="4">L domain-like protein</fullName>
    </recommendedName>
</protein>
<keyword evidence="1" id="KW-0732">Signal</keyword>
<gene>
    <name evidence="2" type="ORF">LY90DRAFT_110962</name>
</gene>
<dbReference type="EMBL" id="MCOG01000214">
    <property type="protein sequence ID" value="ORY25219.1"/>
    <property type="molecule type" value="Genomic_DNA"/>
</dbReference>
<evidence type="ECO:0000313" key="3">
    <source>
        <dbReference type="Proteomes" id="UP000193920"/>
    </source>
</evidence>
<proteinExistence type="predicted"/>
<keyword evidence="3" id="KW-1185">Reference proteome</keyword>
<dbReference type="InterPro" id="IPR032675">
    <property type="entry name" value="LRR_dom_sf"/>
</dbReference>
<accession>A0A1Y2ARL5</accession>
<dbReference type="AlphaFoldDB" id="A0A1Y2ARL5"/>
<name>A0A1Y2ARL5_9FUNG</name>
<organism evidence="2 3">
    <name type="scientific">Neocallimastix californiae</name>
    <dbReference type="NCBI Taxonomy" id="1754190"/>
    <lineage>
        <taxon>Eukaryota</taxon>
        <taxon>Fungi</taxon>
        <taxon>Fungi incertae sedis</taxon>
        <taxon>Chytridiomycota</taxon>
        <taxon>Chytridiomycota incertae sedis</taxon>
        <taxon>Neocallimastigomycetes</taxon>
        <taxon>Neocallimastigales</taxon>
        <taxon>Neocallimastigaceae</taxon>
        <taxon>Neocallimastix</taxon>
    </lineage>
</organism>
<comment type="caution">
    <text evidence="2">The sequence shown here is derived from an EMBL/GenBank/DDBJ whole genome shotgun (WGS) entry which is preliminary data.</text>
</comment>
<feature type="chain" id="PRO_5012824538" description="L domain-like protein" evidence="1">
    <location>
        <begin position="23"/>
        <end position="152"/>
    </location>
</feature>
<dbReference type="OrthoDB" id="676979at2759"/>
<dbReference type="Gene3D" id="3.80.10.10">
    <property type="entry name" value="Ribonuclease Inhibitor"/>
    <property type="match status" value="1"/>
</dbReference>
<feature type="signal peptide" evidence="1">
    <location>
        <begin position="1"/>
        <end position="22"/>
    </location>
</feature>
<sequence>MKYSNFSIVFILIFSLFETITAITIPKECKVIEEVINTVGHDLQKTYKDLNIINCCDFPQITCQTFNNQAVVTEIKFNNYENLSYQDMKKIISQFAKLPYLTTLEMSNNLIVGEFPNNLSKLKKLQKVDLSGNCWEDRNINTNLNIEELSMY</sequence>
<evidence type="ECO:0000313" key="2">
    <source>
        <dbReference type="EMBL" id="ORY25219.1"/>
    </source>
</evidence>
<dbReference type="SUPFAM" id="SSF52058">
    <property type="entry name" value="L domain-like"/>
    <property type="match status" value="1"/>
</dbReference>
<dbReference type="Proteomes" id="UP000193920">
    <property type="component" value="Unassembled WGS sequence"/>
</dbReference>